<name>A0A2P4XMX5_9STRA</name>
<keyword evidence="3" id="KW-0540">Nuclease</keyword>
<reference evidence="8 9" key="1">
    <citation type="journal article" date="2017" name="Genome Biol. Evol.">
        <title>Phytophthora megakarya and P. palmivora, closely related causal agents of cacao black pod rot, underwent increases in genome sizes and gene numbers by different mechanisms.</title>
        <authorList>
            <person name="Ali S.S."/>
            <person name="Shao J."/>
            <person name="Lary D.J."/>
            <person name="Kronmiller B."/>
            <person name="Shen D."/>
            <person name="Strem M.D."/>
            <person name="Amoako-Attah I."/>
            <person name="Akrofi A.Y."/>
            <person name="Begoude B.A."/>
            <person name="Ten Hoopen G.M."/>
            <person name="Coulibaly K."/>
            <person name="Kebe B.I."/>
            <person name="Melnick R.L."/>
            <person name="Guiltinan M.J."/>
            <person name="Tyler B.M."/>
            <person name="Meinhardt L.W."/>
            <person name="Bailey B.A."/>
        </authorList>
    </citation>
    <scope>NUCLEOTIDE SEQUENCE [LARGE SCALE GENOMIC DNA]</scope>
    <source>
        <strain evidence="9">sbr112.9</strain>
    </source>
</reference>
<keyword evidence="2" id="KW-0548">Nucleotidyltransferase</keyword>
<gene>
    <name evidence="8" type="ORF">PHPALM_17167</name>
</gene>
<accession>A0A2P4XMX5</accession>
<evidence type="ECO:0000256" key="3">
    <source>
        <dbReference type="ARBA" id="ARBA00022722"/>
    </source>
</evidence>
<dbReference type="EMBL" id="NCKW01009507">
    <property type="protein sequence ID" value="POM66905.1"/>
    <property type="molecule type" value="Genomic_DNA"/>
</dbReference>
<dbReference type="Proteomes" id="UP000237271">
    <property type="component" value="Unassembled WGS sequence"/>
</dbReference>
<keyword evidence="9" id="KW-1185">Reference proteome</keyword>
<evidence type="ECO:0000256" key="1">
    <source>
        <dbReference type="ARBA" id="ARBA00022679"/>
    </source>
</evidence>
<keyword evidence="1" id="KW-0808">Transferase</keyword>
<evidence type="ECO:0000256" key="5">
    <source>
        <dbReference type="ARBA" id="ARBA00022801"/>
    </source>
</evidence>
<comment type="caution">
    <text evidence="8">The sequence shown here is derived from an EMBL/GenBank/DDBJ whole genome shotgun (WGS) entry which is preliminary data.</text>
</comment>
<dbReference type="GO" id="GO:0016787">
    <property type="term" value="F:hydrolase activity"/>
    <property type="evidence" value="ECO:0007669"/>
    <property type="project" value="UniProtKB-KW"/>
</dbReference>
<dbReference type="OrthoDB" id="166462at2759"/>
<dbReference type="InterPro" id="IPR041373">
    <property type="entry name" value="RT_RNaseH"/>
</dbReference>
<evidence type="ECO:0000313" key="9">
    <source>
        <dbReference type="Proteomes" id="UP000237271"/>
    </source>
</evidence>
<protein>
    <recommendedName>
        <fullName evidence="7">Reverse transcriptase RNase H-like domain-containing protein</fullName>
    </recommendedName>
</protein>
<evidence type="ECO:0000259" key="7">
    <source>
        <dbReference type="Pfam" id="PF17917"/>
    </source>
</evidence>
<evidence type="ECO:0000256" key="6">
    <source>
        <dbReference type="ARBA" id="ARBA00022918"/>
    </source>
</evidence>
<dbReference type="AlphaFoldDB" id="A0A2P4XMX5"/>
<evidence type="ECO:0000313" key="8">
    <source>
        <dbReference type="EMBL" id="POM66905.1"/>
    </source>
</evidence>
<sequence>MFADASQAHFGTEVTQIPPEDPLAFLSGSFVGSISRWSTIDKEAYAIVVSSKRLMYLLPLPLDFEFYGSPQPIIHFLSADGQQHSWTTPSGPVAAMGNASDGVPLRYRACSWIR</sequence>
<keyword evidence="5" id="KW-0378">Hydrolase</keyword>
<dbReference type="GO" id="GO:0003964">
    <property type="term" value="F:RNA-directed DNA polymerase activity"/>
    <property type="evidence" value="ECO:0007669"/>
    <property type="project" value="UniProtKB-KW"/>
</dbReference>
<evidence type="ECO:0000256" key="2">
    <source>
        <dbReference type="ARBA" id="ARBA00022695"/>
    </source>
</evidence>
<evidence type="ECO:0000256" key="4">
    <source>
        <dbReference type="ARBA" id="ARBA00022759"/>
    </source>
</evidence>
<keyword evidence="6" id="KW-0695">RNA-directed DNA polymerase</keyword>
<dbReference type="GO" id="GO:0004519">
    <property type="term" value="F:endonuclease activity"/>
    <property type="evidence" value="ECO:0007669"/>
    <property type="project" value="UniProtKB-KW"/>
</dbReference>
<proteinExistence type="predicted"/>
<organism evidence="8 9">
    <name type="scientific">Phytophthora palmivora</name>
    <dbReference type="NCBI Taxonomy" id="4796"/>
    <lineage>
        <taxon>Eukaryota</taxon>
        <taxon>Sar</taxon>
        <taxon>Stramenopiles</taxon>
        <taxon>Oomycota</taxon>
        <taxon>Peronosporomycetes</taxon>
        <taxon>Peronosporales</taxon>
        <taxon>Peronosporaceae</taxon>
        <taxon>Phytophthora</taxon>
    </lineage>
</organism>
<feature type="domain" description="Reverse transcriptase RNase H-like" evidence="7">
    <location>
        <begin position="2"/>
        <end position="60"/>
    </location>
</feature>
<dbReference type="Pfam" id="PF17917">
    <property type="entry name" value="RT_RNaseH"/>
    <property type="match status" value="1"/>
</dbReference>
<keyword evidence="4" id="KW-0255">Endonuclease</keyword>